<keyword evidence="1" id="KW-0812">Transmembrane</keyword>
<gene>
    <name evidence="2" type="ORF">A2024_02340</name>
</gene>
<protein>
    <recommendedName>
        <fullName evidence="4">Acriflavin resistance protein</fullName>
    </recommendedName>
</protein>
<feature type="transmembrane region" description="Helical" evidence="1">
    <location>
        <begin position="897"/>
        <end position="915"/>
    </location>
</feature>
<dbReference type="Proteomes" id="UP000177230">
    <property type="component" value="Unassembled WGS sequence"/>
</dbReference>
<dbReference type="AlphaFoldDB" id="A0A1F5R7B7"/>
<proteinExistence type="predicted"/>
<dbReference type="Pfam" id="PF00873">
    <property type="entry name" value="ACR_tran"/>
    <property type="match status" value="1"/>
</dbReference>
<reference evidence="2 3" key="1">
    <citation type="journal article" date="2016" name="Nat. Commun.">
        <title>Thousands of microbial genomes shed light on interconnected biogeochemical processes in an aquifer system.</title>
        <authorList>
            <person name="Anantharaman K."/>
            <person name="Brown C.T."/>
            <person name="Hug L.A."/>
            <person name="Sharon I."/>
            <person name="Castelle C.J."/>
            <person name="Probst A.J."/>
            <person name="Thomas B.C."/>
            <person name="Singh A."/>
            <person name="Wilkins M.J."/>
            <person name="Karaoz U."/>
            <person name="Brodie E.L."/>
            <person name="Williams K.H."/>
            <person name="Hubbard S.S."/>
            <person name="Banfield J.F."/>
        </authorList>
    </citation>
    <scope>NUCLEOTIDE SEQUENCE [LARGE SCALE GENOMIC DNA]</scope>
</reference>
<dbReference type="SUPFAM" id="SSF82693">
    <property type="entry name" value="Multidrug efflux transporter AcrB pore domain, PN1, PN2, PC1 and PC2 subdomains"/>
    <property type="match status" value="3"/>
</dbReference>
<feature type="transmembrane region" description="Helical" evidence="1">
    <location>
        <begin position="12"/>
        <end position="32"/>
    </location>
</feature>
<dbReference type="SUPFAM" id="SSF82714">
    <property type="entry name" value="Multidrug efflux transporter AcrB TolC docking domain, DN and DC subdomains"/>
    <property type="match status" value="2"/>
</dbReference>
<dbReference type="EMBL" id="MFFM01000039">
    <property type="protein sequence ID" value="OGF10344.1"/>
    <property type="molecule type" value="Genomic_DNA"/>
</dbReference>
<dbReference type="Gene3D" id="3.30.2090.10">
    <property type="entry name" value="Multidrug efflux transporter AcrB TolC docking domain, DN and DC subdomains"/>
    <property type="match status" value="2"/>
</dbReference>
<feature type="transmembrane region" description="Helical" evidence="1">
    <location>
        <begin position="358"/>
        <end position="377"/>
    </location>
</feature>
<feature type="transmembrane region" description="Helical" evidence="1">
    <location>
        <begin position="463"/>
        <end position="483"/>
    </location>
</feature>
<dbReference type="GO" id="GO:0042910">
    <property type="term" value="F:xenobiotic transmembrane transporter activity"/>
    <property type="evidence" value="ECO:0007669"/>
    <property type="project" value="TreeGrafter"/>
</dbReference>
<evidence type="ECO:0008006" key="4">
    <source>
        <dbReference type="Google" id="ProtNLM"/>
    </source>
</evidence>
<keyword evidence="1" id="KW-0472">Membrane</keyword>
<keyword evidence="1" id="KW-1133">Transmembrane helix</keyword>
<evidence type="ECO:0000313" key="3">
    <source>
        <dbReference type="Proteomes" id="UP000177230"/>
    </source>
</evidence>
<sequence length="1032" mass="112278">MMLSEFGIKRPVTVFMIFIGVTIIGLVALANLNIDLLPDMSFPIVAVMTDYPGVGPAEVEAMVSRPMESVVSMVRNVKNVHSTSKEGSSMITLEFDWGTDIDAAAIDVREKIDLVKSHLPAGVQNPTIVKFDPALMPVMVVGVSSPRGVSELRQYCDDNLKDRLARIPGVAAVTVQGGQDRQIQVNIDRTRMEALGLSFDQIGQSLMTSNLNLPGGHLKSGQLDFLIRIPGEFKSVEQISATVIGHRGGTPLYLRDIAKVEDSFTEIDTETKLNGQRSVALVIQKQSGSNTVAVSNKIQAKIKEMQKQMPSDIKLSTAFDSAEFIRESVKTLQTEAIGGSLLAILIIILFLRNFSSTLIISLSIPFSIIVTFVLLYFRSMTLNIMTLGGLALGVGRLVDDSIVVLENIYRHREDGQSPEEAALKGSDQVSMAVLAATITTIVVFLPIAFVSGIAGVLFRPMAYTVSFSLIGSYFVSMMLLPLLTSRFLKVEKHEVIEAGASWWKSLMAKIGKWQDGMDSFYQKALTWSLAHKKVVMGITLGVVVASLSLFAVVDSEFIPSSDEGEFTVNLTMPVGTSFRQTGSIIQRMEDVVKAEVPETRTLYTTFGEGEGMRKAMAGTGPNIGAMRVKIGPRSQRSRSVDQIITILRARFSAIPDAQVVFLSGSLISQIMSMGAGGAIQVDIQGYDLEDSRKLAEQVKQLMASVNGTRDVNITRQEGMPELQVIVDRDKAGAMGLSIYQVASAVETAFKGRTVTRFRDSKFGKEYDVVVRFQENDRTRVPDIKNLKVMSPMGQLVAVSNIARIQKAFGPVDISRKNQQRIVSVTANATGRAIGAINGELADKIRKMSIPEGFTVEVGGSAKDMADSFKNLFYATLLAIMLVYMVLASQFESLLDPFVIMFSVPLGIVGVVWGLFLTGHNFSVIAFIGIIMLVGIVVSNAILLVDYANVLRRKGLGLYQAVIQSGHTRLRPILMTTLTTIVGMTPMALGIGESAETSAPLAISVISGLTASTLLTLIFVPTLYVLFEERLRK</sequence>
<dbReference type="Gene3D" id="3.30.70.1430">
    <property type="entry name" value="Multidrug efflux transporter AcrB pore domain"/>
    <property type="match status" value="2"/>
</dbReference>
<dbReference type="Gene3D" id="3.30.70.1320">
    <property type="entry name" value="Multidrug efflux transporter AcrB pore domain like"/>
    <property type="match status" value="1"/>
</dbReference>
<evidence type="ECO:0000313" key="2">
    <source>
        <dbReference type="EMBL" id="OGF10344.1"/>
    </source>
</evidence>
<dbReference type="PANTHER" id="PTHR32063">
    <property type="match status" value="1"/>
</dbReference>
<name>A0A1F5R7B7_9BACT</name>
<feature type="transmembrane region" description="Helical" evidence="1">
    <location>
        <begin position="921"/>
        <end position="948"/>
    </location>
</feature>
<dbReference type="InterPro" id="IPR027463">
    <property type="entry name" value="AcrB_DN_DC_subdom"/>
</dbReference>
<organism evidence="2 3">
    <name type="scientific">Candidatus Edwardsbacteria bacterium GWF2_54_11</name>
    <dbReference type="NCBI Taxonomy" id="1817851"/>
    <lineage>
        <taxon>Bacteria</taxon>
        <taxon>Candidatus Edwardsiibacteriota</taxon>
    </lineage>
</organism>
<feature type="transmembrane region" description="Helical" evidence="1">
    <location>
        <begin position="534"/>
        <end position="553"/>
    </location>
</feature>
<evidence type="ECO:0000256" key="1">
    <source>
        <dbReference type="SAM" id="Phobius"/>
    </source>
</evidence>
<feature type="transmembrane region" description="Helical" evidence="1">
    <location>
        <begin position="1000"/>
        <end position="1026"/>
    </location>
</feature>
<dbReference type="InterPro" id="IPR001036">
    <property type="entry name" value="Acrflvin-R"/>
</dbReference>
<dbReference type="Gene3D" id="1.20.1640.10">
    <property type="entry name" value="Multidrug efflux transporter AcrB transmembrane domain"/>
    <property type="match status" value="2"/>
</dbReference>
<dbReference type="PRINTS" id="PR00702">
    <property type="entry name" value="ACRIFLAVINRP"/>
</dbReference>
<dbReference type="GO" id="GO:0005886">
    <property type="term" value="C:plasma membrane"/>
    <property type="evidence" value="ECO:0007669"/>
    <property type="project" value="TreeGrafter"/>
</dbReference>
<accession>A0A1F5R7B7</accession>
<dbReference type="Gene3D" id="3.30.70.1440">
    <property type="entry name" value="Multidrug efflux transporter AcrB pore domain"/>
    <property type="match status" value="1"/>
</dbReference>
<feature type="transmembrane region" description="Helical" evidence="1">
    <location>
        <begin position="871"/>
        <end position="890"/>
    </location>
</feature>
<dbReference type="SUPFAM" id="SSF82866">
    <property type="entry name" value="Multidrug efflux transporter AcrB transmembrane domain"/>
    <property type="match status" value="2"/>
</dbReference>
<comment type="caution">
    <text evidence="2">The sequence shown here is derived from an EMBL/GenBank/DDBJ whole genome shotgun (WGS) entry which is preliminary data.</text>
</comment>
<feature type="transmembrane region" description="Helical" evidence="1">
    <location>
        <begin position="432"/>
        <end position="457"/>
    </location>
</feature>
<feature type="transmembrane region" description="Helical" evidence="1">
    <location>
        <begin position="969"/>
        <end position="988"/>
    </location>
</feature>
<dbReference type="PANTHER" id="PTHR32063:SF0">
    <property type="entry name" value="SWARMING MOTILITY PROTEIN SWRC"/>
    <property type="match status" value="1"/>
</dbReference>